<keyword evidence="8" id="KW-1185">Reference proteome</keyword>
<dbReference type="InterPro" id="IPR018289">
    <property type="entry name" value="MULE_transposase_dom"/>
</dbReference>
<keyword evidence="2 4" id="KW-0863">Zinc-finger</keyword>
<dbReference type="AlphaFoldDB" id="A0A8R7PYS7"/>
<dbReference type="PROSITE" id="PS50966">
    <property type="entry name" value="ZF_SWIM"/>
    <property type="match status" value="1"/>
</dbReference>
<feature type="compositionally biased region" description="Polar residues" evidence="5">
    <location>
        <begin position="564"/>
        <end position="579"/>
    </location>
</feature>
<dbReference type="PANTHER" id="PTHR31973">
    <property type="entry name" value="POLYPROTEIN, PUTATIVE-RELATED"/>
    <property type="match status" value="1"/>
</dbReference>
<sequence>MKFSGKKQFKEAIVDYGLRKRKEIKFIKDEGDRVRAKCTWPTCKWVCLARKTSKFESWQITSFIDEHTCPKRRDNKLVTCTRIANKFENLIKSNTDWSVQNLKATVQEEMFANVHISKIKRAKAIVSKRIQESKLGEYSQVFDYQLELLRSNPGSTCIVKLNPDNEVPTFDKFYICFDACKKGFLAGCRKVIGLDGCFLKGRGGEVLSAIGRDANHQMYPTAWALVDKETNETWDWFVSLLCSDLKLGDGSDYVIISDQQKGILKAVENWLPRAEHRNCARHLYANWRKTYREKEWQKLFWACAKASSPMLFNLARAKLAQETVEGARDVMKTDPHHWSRAWFRLGSNCDSVDSNICESFNKWIVEPRCLPAISMFEAIRVKIMARIEYQRTESDKWTGTICPTVLRKLKKSINASAYCHAVWNGEDLYEVTHREHRFQVNLEEWTCSCRYWQLSGLPCPHAISCIFFKTNNIDDYIDKCYSIEAFKKTYAFCLQPAEGRPAWPVSERPRPNPPGEIMMPGRKKKQRTREQQEKPRCATRVSKRGTKIRCSMCKLHGHNRTSCKARNGTGSSNTPTPEQGQGPARSKAPSAASKQPAASQTATSSQAPCASQGPNMPSRQSSTRQSKRKATEEVAAPNPKRRAPTGSSSRSNNFSGNTINVQRSSNVNVNVSTGNSSARASSRVVKHTKKYA</sequence>
<feature type="region of interest" description="Disordered" evidence="5">
    <location>
        <begin position="502"/>
        <end position="542"/>
    </location>
</feature>
<feature type="compositionally biased region" description="Low complexity" evidence="5">
    <location>
        <begin position="583"/>
        <end position="624"/>
    </location>
</feature>
<dbReference type="GO" id="GO:0008270">
    <property type="term" value="F:zinc ion binding"/>
    <property type="evidence" value="ECO:0007669"/>
    <property type="project" value="UniProtKB-KW"/>
</dbReference>
<dbReference type="InterPro" id="IPR007527">
    <property type="entry name" value="Znf_SWIM"/>
</dbReference>
<evidence type="ECO:0000313" key="7">
    <source>
        <dbReference type="EnsemblPlants" id="TuG1812G0300005026.01.T01"/>
    </source>
</evidence>
<dbReference type="Pfam" id="PF03108">
    <property type="entry name" value="DBD_Tnp_Mut"/>
    <property type="match status" value="1"/>
</dbReference>
<evidence type="ECO:0000259" key="6">
    <source>
        <dbReference type="PROSITE" id="PS50966"/>
    </source>
</evidence>
<reference evidence="7" key="3">
    <citation type="submission" date="2022-06" db="UniProtKB">
        <authorList>
            <consortium name="EnsemblPlants"/>
        </authorList>
    </citation>
    <scope>IDENTIFICATION</scope>
</reference>
<reference evidence="7" key="2">
    <citation type="submission" date="2018-03" db="EMBL/GenBank/DDBJ databases">
        <title>The Triticum urartu genome reveals the dynamic nature of wheat genome evolution.</title>
        <authorList>
            <person name="Ling H."/>
            <person name="Ma B."/>
            <person name="Shi X."/>
            <person name="Liu H."/>
            <person name="Dong L."/>
            <person name="Sun H."/>
            <person name="Cao Y."/>
            <person name="Gao Q."/>
            <person name="Zheng S."/>
            <person name="Li Y."/>
            <person name="Yu Y."/>
            <person name="Du H."/>
            <person name="Qi M."/>
            <person name="Li Y."/>
            <person name="Yu H."/>
            <person name="Cui Y."/>
            <person name="Wang N."/>
            <person name="Chen C."/>
            <person name="Wu H."/>
            <person name="Zhao Y."/>
            <person name="Zhang J."/>
            <person name="Li Y."/>
            <person name="Zhou W."/>
            <person name="Zhang B."/>
            <person name="Hu W."/>
            <person name="Eijk M."/>
            <person name="Tang J."/>
            <person name="Witsenboer H."/>
            <person name="Zhao S."/>
            <person name="Li Z."/>
            <person name="Zhang A."/>
            <person name="Wang D."/>
            <person name="Liang C."/>
        </authorList>
    </citation>
    <scope>NUCLEOTIDE SEQUENCE [LARGE SCALE GENOMIC DNA]</scope>
    <source>
        <strain evidence="7">cv. G1812</strain>
    </source>
</reference>
<organism evidence="7 8">
    <name type="scientific">Triticum urartu</name>
    <name type="common">Red wild einkorn</name>
    <name type="synonym">Crithodium urartu</name>
    <dbReference type="NCBI Taxonomy" id="4572"/>
    <lineage>
        <taxon>Eukaryota</taxon>
        <taxon>Viridiplantae</taxon>
        <taxon>Streptophyta</taxon>
        <taxon>Embryophyta</taxon>
        <taxon>Tracheophyta</taxon>
        <taxon>Spermatophyta</taxon>
        <taxon>Magnoliopsida</taxon>
        <taxon>Liliopsida</taxon>
        <taxon>Poales</taxon>
        <taxon>Poaceae</taxon>
        <taxon>BOP clade</taxon>
        <taxon>Pooideae</taxon>
        <taxon>Triticodae</taxon>
        <taxon>Triticeae</taxon>
        <taxon>Triticinae</taxon>
        <taxon>Triticum</taxon>
    </lineage>
</organism>
<evidence type="ECO:0000313" key="8">
    <source>
        <dbReference type="Proteomes" id="UP000015106"/>
    </source>
</evidence>
<evidence type="ECO:0000256" key="4">
    <source>
        <dbReference type="PROSITE-ProRule" id="PRU00325"/>
    </source>
</evidence>
<evidence type="ECO:0000256" key="2">
    <source>
        <dbReference type="ARBA" id="ARBA00022771"/>
    </source>
</evidence>
<protein>
    <recommendedName>
        <fullName evidence="6">SWIM-type domain-containing protein</fullName>
    </recommendedName>
</protein>
<reference evidence="8" key="1">
    <citation type="journal article" date="2013" name="Nature">
        <title>Draft genome of the wheat A-genome progenitor Triticum urartu.</title>
        <authorList>
            <person name="Ling H.Q."/>
            <person name="Zhao S."/>
            <person name="Liu D."/>
            <person name="Wang J."/>
            <person name="Sun H."/>
            <person name="Zhang C."/>
            <person name="Fan H."/>
            <person name="Li D."/>
            <person name="Dong L."/>
            <person name="Tao Y."/>
            <person name="Gao C."/>
            <person name="Wu H."/>
            <person name="Li Y."/>
            <person name="Cui Y."/>
            <person name="Guo X."/>
            <person name="Zheng S."/>
            <person name="Wang B."/>
            <person name="Yu K."/>
            <person name="Liang Q."/>
            <person name="Yang W."/>
            <person name="Lou X."/>
            <person name="Chen J."/>
            <person name="Feng M."/>
            <person name="Jian J."/>
            <person name="Zhang X."/>
            <person name="Luo G."/>
            <person name="Jiang Y."/>
            <person name="Liu J."/>
            <person name="Wang Z."/>
            <person name="Sha Y."/>
            <person name="Zhang B."/>
            <person name="Wu H."/>
            <person name="Tang D."/>
            <person name="Shen Q."/>
            <person name="Xue P."/>
            <person name="Zou S."/>
            <person name="Wang X."/>
            <person name="Liu X."/>
            <person name="Wang F."/>
            <person name="Yang Y."/>
            <person name="An X."/>
            <person name="Dong Z."/>
            <person name="Zhang K."/>
            <person name="Zhang X."/>
            <person name="Luo M.C."/>
            <person name="Dvorak J."/>
            <person name="Tong Y."/>
            <person name="Wang J."/>
            <person name="Yang H."/>
            <person name="Li Z."/>
            <person name="Wang D."/>
            <person name="Zhang A."/>
            <person name="Wang J."/>
        </authorList>
    </citation>
    <scope>NUCLEOTIDE SEQUENCE</scope>
    <source>
        <strain evidence="8">cv. G1812</strain>
    </source>
</reference>
<dbReference type="InterPro" id="IPR004332">
    <property type="entry name" value="Transposase_MuDR"/>
</dbReference>
<dbReference type="Proteomes" id="UP000015106">
    <property type="component" value="Chromosome 3"/>
</dbReference>
<proteinExistence type="predicted"/>
<name>A0A8R7PYS7_TRIUA</name>
<dbReference type="EnsemblPlants" id="TuG1812G0300005026.01.T01">
    <property type="protein sequence ID" value="TuG1812G0300005026.01.T01"/>
    <property type="gene ID" value="TuG1812G0300005026.01"/>
</dbReference>
<accession>A0A8R7PYS7</accession>
<keyword evidence="1" id="KW-0479">Metal-binding</keyword>
<dbReference type="Gramene" id="TuG1812G0300005026.01.T01">
    <property type="protein sequence ID" value="TuG1812G0300005026.01.T01"/>
    <property type="gene ID" value="TuG1812G0300005026.01"/>
</dbReference>
<feature type="domain" description="SWIM-type" evidence="6">
    <location>
        <begin position="438"/>
        <end position="470"/>
    </location>
</feature>
<keyword evidence="3" id="KW-0862">Zinc</keyword>
<dbReference type="Pfam" id="PF10551">
    <property type="entry name" value="MULE"/>
    <property type="match status" value="1"/>
</dbReference>
<evidence type="ECO:0000256" key="3">
    <source>
        <dbReference type="ARBA" id="ARBA00022833"/>
    </source>
</evidence>
<dbReference type="SMART" id="SM00575">
    <property type="entry name" value="ZnF_PMZ"/>
    <property type="match status" value="1"/>
</dbReference>
<dbReference type="Pfam" id="PF04434">
    <property type="entry name" value="SWIM"/>
    <property type="match status" value="1"/>
</dbReference>
<dbReference type="InterPro" id="IPR006564">
    <property type="entry name" value="Znf_PMZ"/>
</dbReference>
<feature type="region of interest" description="Disordered" evidence="5">
    <location>
        <begin position="561"/>
        <end position="692"/>
    </location>
</feature>
<feature type="compositionally biased region" description="Low complexity" evidence="5">
    <location>
        <begin position="646"/>
        <end position="677"/>
    </location>
</feature>
<evidence type="ECO:0000256" key="5">
    <source>
        <dbReference type="SAM" id="MobiDB-lite"/>
    </source>
</evidence>
<evidence type="ECO:0000256" key="1">
    <source>
        <dbReference type="ARBA" id="ARBA00022723"/>
    </source>
</evidence>
<dbReference type="PANTHER" id="PTHR31973:SF187">
    <property type="entry name" value="MUTATOR TRANSPOSASE MUDRA PROTEIN"/>
    <property type="match status" value="1"/>
</dbReference>